<comment type="caution">
    <text evidence="2">The sequence shown here is derived from an EMBL/GenBank/DDBJ whole genome shotgun (WGS) entry which is preliminary data.</text>
</comment>
<dbReference type="AlphaFoldDB" id="A0ABD5XXP9"/>
<evidence type="ECO:0000256" key="1">
    <source>
        <dbReference type="SAM" id="Phobius"/>
    </source>
</evidence>
<keyword evidence="1" id="KW-0472">Membrane</keyword>
<dbReference type="RefSeq" id="WP_284014188.1">
    <property type="nucleotide sequence ID" value="NZ_CP126156.1"/>
</dbReference>
<gene>
    <name evidence="2" type="ORF">ACFQRB_10545</name>
</gene>
<organism evidence="2 3">
    <name type="scientific">Halobaculum litoreum</name>
    <dbReference type="NCBI Taxonomy" id="3031998"/>
    <lineage>
        <taxon>Archaea</taxon>
        <taxon>Methanobacteriati</taxon>
        <taxon>Methanobacteriota</taxon>
        <taxon>Stenosarchaea group</taxon>
        <taxon>Halobacteria</taxon>
        <taxon>Halobacteriales</taxon>
        <taxon>Haloferacaceae</taxon>
        <taxon>Halobaculum</taxon>
    </lineage>
</organism>
<name>A0ABD5XXP9_9EURY</name>
<accession>A0ABD5XXP9</accession>
<dbReference type="Proteomes" id="UP001596368">
    <property type="component" value="Unassembled WGS sequence"/>
</dbReference>
<feature type="transmembrane region" description="Helical" evidence="1">
    <location>
        <begin position="6"/>
        <end position="25"/>
    </location>
</feature>
<evidence type="ECO:0000313" key="2">
    <source>
        <dbReference type="EMBL" id="MFC7136809.1"/>
    </source>
</evidence>
<dbReference type="EMBL" id="JBHSZG010000001">
    <property type="protein sequence ID" value="MFC7136809.1"/>
    <property type="molecule type" value="Genomic_DNA"/>
</dbReference>
<feature type="transmembrane region" description="Helical" evidence="1">
    <location>
        <begin position="60"/>
        <end position="81"/>
    </location>
</feature>
<feature type="transmembrane region" description="Helical" evidence="1">
    <location>
        <begin position="87"/>
        <end position="105"/>
    </location>
</feature>
<sequence>MTTTASLVTTVVTGAVLVAVAAYAVRAFPWQRLPTRAAAAPGSGAGATAALPGDTARPSWAPVALGGVAVVALGAGVGAALVPTTPVLGALLGLFAGLIALYVTWGSYHICRARGMTYAQAVGVGVWILAMVFLVGVVARLVLGG</sequence>
<protein>
    <submittedName>
        <fullName evidence="2">Uncharacterized protein</fullName>
    </submittedName>
</protein>
<evidence type="ECO:0000313" key="3">
    <source>
        <dbReference type="Proteomes" id="UP001596368"/>
    </source>
</evidence>
<keyword evidence="1" id="KW-0812">Transmembrane</keyword>
<dbReference type="GeneID" id="81121406"/>
<reference evidence="2 3" key="1">
    <citation type="journal article" date="2019" name="Int. J. Syst. Evol. Microbiol.">
        <title>The Global Catalogue of Microorganisms (GCM) 10K type strain sequencing project: providing services to taxonomists for standard genome sequencing and annotation.</title>
        <authorList>
            <consortium name="The Broad Institute Genomics Platform"/>
            <consortium name="The Broad Institute Genome Sequencing Center for Infectious Disease"/>
            <person name="Wu L."/>
            <person name="Ma J."/>
        </authorList>
    </citation>
    <scope>NUCLEOTIDE SEQUENCE [LARGE SCALE GENOMIC DNA]</scope>
    <source>
        <strain evidence="2 3">DT92</strain>
    </source>
</reference>
<keyword evidence="3" id="KW-1185">Reference proteome</keyword>
<feature type="transmembrane region" description="Helical" evidence="1">
    <location>
        <begin position="117"/>
        <end position="143"/>
    </location>
</feature>
<proteinExistence type="predicted"/>
<keyword evidence="1" id="KW-1133">Transmembrane helix</keyword>